<dbReference type="AlphaFoldDB" id="A0A3B5KTS8"/>
<feature type="compositionally biased region" description="Acidic residues" evidence="1">
    <location>
        <begin position="187"/>
        <end position="201"/>
    </location>
</feature>
<dbReference type="Pfam" id="PF15963">
    <property type="entry name" value="Myb_DNA-bind_7"/>
    <property type="match status" value="1"/>
</dbReference>
<feature type="region of interest" description="Disordered" evidence="1">
    <location>
        <begin position="88"/>
        <end position="132"/>
    </location>
</feature>
<protein>
    <recommendedName>
        <fullName evidence="3">Transcription factor TFIIIB component B'' Myb domain-containing protein</fullName>
    </recommendedName>
</protein>
<feature type="region of interest" description="Disordered" evidence="1">
    <location>
        <begin position="1"/>
        <end position="59"/>
    </location>
</feature>
<keyword evidence="2" id="KW-0812">Transmembrane</keyword>
<keyword evidence="2" id="KW-0472">Membrane</keyword>
<dbReference type="PANTHER" id="PTHR22929">
    <property type="entry name" value="RNA POLYMERASE III TRANSCRIPTION INITIATION FACTOR B"/>
    <property type="match status" value="1"/>
</dbReference>
<feature type="domain" description="Transcription factor TFIIIB component B'' Myb" evidence="3">
    <location>
        <begin position="296"/>
        <end position="331"/>
    </location>
</feature>
<feature type="transmembrane region" description="Helical" evidence="2">
    <location>
        <begin position="304"/>
        <end position="322"/>
    </location>
</feature>
<reference evidence="4" key="1">
    <citation type="submission" date="2025-08" db="UniProtKB">
        <authorList>
            <consortium name="Ensembl"/>
        </authorList>
    </citation>
    <scope>IDENTIFICATION</scope>
</reference>
<keyword evidence="5" id="KW-1185">Reference proteome</keyword>
<sequence>MFRRSRFSVRPNVGTVGRTAAGTPQETPAASQETSQTQKEPNESNNASLASNSDVTPSEKAPTLALSFTLNSQTNSSNICLAMAMTRTGKAPAPRHQSRDGSASPSSPRWLLDGLWPSPGHQNPPSKQSPQTVSSGLFIFSEYILDPTKMTMRDLIHYLPESNPMSLEEHHEETETMIPPSPRREECEEEEDAAAEEDQEESVMVPQLKVAEDGSLIIDEESLTVEVQRAKGPNPASDRDPIFERGSTTTYASFRKSNYSKPWSIEGSTDTDCCLNFFCMAVMCFTSFLTYLCCVWFSSETDMFYLAVSMVGTDFSMICQLFPHRARSEIKVGLLTTCNMCIYKT</sequence>
<feature type="transmembrane region" description="Helical" evidence="2">
    <location>
        <begin position="274"/>
        <end position="298"/>
    </location>
</feature>
<name>A0A3B5KTS8_9TELE</name>
<keyword evidence="2" id="KW-1133">Transmembrane helix</keyword>
<dbReference type="GO" id="GO:0001156">
    <property type="term" value="F:TFIIIC-class transcription factor complex binding"/>
    <property type="evidence" value="ECO:0007669"/>
    <property type="project" value="TreeGrafter"/>
</dbReference>
<dbReference type="GeneTree" id="ENSGT00390000012762"/>
<dbReference type="GO" id="GO:0070898">
    <property type="term" value="P:RNA polymerase III preinitiation complex assembly"/>
    <property type="evidence" value="ECO:0007669"/>
    <property type="project" value="TreeGrafter"/>
</dbReference>
<reference evidence="4" key="2">
    <citation type="submission" date="2025-09" db="UniProtKB">
        <authorList>
            <consortium name="Ensembl"/>
        </authorList>
    </citation>
    <scope>IDENTIFICATION</scope>
</reference>
<accession>A0A3B5KTS8</accession>
<organism evidence="4 5">
    <name type="scientific">Xiphophorus couchianus</name>
    <name type="common">Monterrey platyfish</name>
    <dbReference type="NCBI Taxonomy" id="32473"/>
    <lineage>
        <taxon>Eukaryota</taxon>
        <taxon>Metazoa</taxon>
        <taxon>Chordata</taxon>
        <taxon>Craniata</taxon>
        <taxon>Vertebrata</taxon>
        <taxon>Euteleostomi</taxon>
        <taxon>Actinopterygii</taxon>
        <taxon>Neopterygii</taxon>
        <taxon>Teleostei</taxon>
        <taxon>Neoteleostei</taxon>
        <taxon>Acanthomorphata</taxon>
        <taxon>Ovalentaria</taxon>
        <taxon>Atherinomorphae</taxon>
        <taxon>Cyprinodontiformes</taxon>
        <taxon>Poeciliidae</taxon>
        <taxon>Poeciliinae</taxon>
        <taxon>Xiphophorus</taxon>
    </lineage>
</organism>
<evidence type="ECO:0000256" key="2">
    <source>
        <dbReference type="SAM" id="Phobius"/>
    </source>
</evidence>
<feature type="compositionally biased region" description="Low complexity" evidence="1">
    <location>
        <begin position="43"/>
        <end position="53"/>
    </location>
</feature>
<dbReference type="PANTHER" id="PTHR22929:SF0">
    <property type="entry name" value="TRANSCRIPTION FACTOR TFIIIB COMPONENT B'' HOMOLOG"/>
    <property type="match status" value="1"/>
</dbReference>
<dbReference type="InterPro" id="IPR039467">
    <property type="entry name" value="TFIIIB_B''_Myb"/>
</dbReference>
<feature type="compositionally biased region" description="Polar residues" evidence="1">
    <location>
        <begin position="22"/>
        <end position="39"/>
    </location>
</feature>
<feature type="compositionally biased region" description="Polar residues" evidence="1">
    <location>
        <begin position="120"/>
        <end position="132"/>
    </location>
</feature>
<evidence type="ECO:0000313" key="4">
    <source>
        <dbReference type="Ensembl" id="ENSXCOP00000001380.1"/>
    </source>
</evidence>
<evidence type="ECO:0000313" key="5">
    <source>
        <dbReference type="Proteomes" id="UP000261380"/>
    </source>
</evidence>
<evidence type="ECO:0000259" key="3">
    <source>
        <dbReference type="Pfam" id="PF15963"/>
    </source>
</evidence>
<evidence type="ECO:0000256" key="1">
    <source>
        <dbReference type="SAM" id="MobiDB-lite"/>
    </source>
</evidence>
<dbReference type="Proteomes" id="UP000261380">
    <property type="component" value="Unplaced"/>
</dbReference>
<feature type="region of interest" description="Disordered" evidence="1">
    <location>
        <begin position="166"/>
        <end position="202"/>
    </location>
</feature>
<dbReference type="Ensembl" id="ENSXCOT00000001403.1">
    <property type="protein sequence ID" value="ENSXCOP00000001380.1"/>
    <property type="gene ID" value="ENSXCOG00000001112.1"/>
</dbReference>
<dbReference type="GO" id="GO:0000126">
    <property type="term" value="C:transcription factor TFIIIB complex"/>
    <property type="evidence" value="ECO:0007669"/>
    <property type="project" value="TreeGrafter"/>
</dbReference>
<proteinExistence type="predicted"/>